<dbReference type="EMBL" id="CAMXCT030000094">
    <property type="protein sequence ID" value="CAL4761046.1"/>
    <property type="molecule type" value="Genomic_DNA"/>
</dbReference>
<accession>A0A9P1BHU4</accession>
<name>A0A9P1BHU4_9DINO</name>
<reference evidence="1" key="1">
    <citation type="submission" date="2022-10" db="EMBL/GenBank/DDBJ databases">
        <authorList>
            <person name="Chen Y."/>
            <person name="Dougan E. K."/>
            <person name="Chan C."/>
            <person name="Rhodes N."/>
            <person name="Thang M."/>
        </authorList>
    </citation>
    <scope>NUCLEOTIDE SEQUENCE</scope>
</reference>
<comment type="caution">
    <text evidence="1">The sequence shown here is derived from an EMBL/GenBank/DDBJ whole genome shotgun (WGS) entry which is preliminary data.</text>
</comment>
<gene>
    <name evidence="1" type="ORF">C1SCF055_LOCUS2198</name>
</gene>
<proteinExistence type="predicted"/>
<dbReference type="AlphaFoldDB" id="A0A9P1BHU4"/>
<dbReference type="EMBL" id="CAMXCT020000094">
    <property type="protein sequence ID" value="CAL1127109.1"/>
    <property type="molecule type" value="Genomic_DNA"/>
</dbReference>
<reference evidence="2 3" key="2">
    <citation type="submission" date="2024-05" db="EMBL/GenBank/DDBJ databases">
        <authorList>
            <person name="Chen Y."/>
            <person name="Shah S."/>
            <person name="Dougan E. K."/>
            <person name="Thang M."/>
            <person name="Chan C."/>
        </authorList>
    </citation>
    <scope>NUCLEOTIDE SEQUENCE [LARGE SCALE GENOMIC DNA]</scope>
</reference>
<evidence type="ECO:0000313" key="2">
    <source>
        <dbReference type="EMBL" id="CAL4761046.1"/>
    </source>
</evidence>
<dbReference type="EMBL" id="CAMXCT010000094">
    <property type="protein sequence ID" value="CAI3973734.1"/>
    <property type="molecule type" value="Genomic_DNA"/>
</dbReference>
<keyword evidence="3" id="KW-1185">Reference proteome</keyword>
<evidence type="ECO:0000313" key="3">
    <source>
        <dbReference type="Proteomes" id="UP001152797"/>
    </source>
</evidence>
<protein>
    <submittedName>
        <fullName evidence="2">ISXO2-like transposase domain-containing protein</fullName>
    </submittedName>
</protein>
<evidence type="ECO:0000313" key="1">
    <source>
        <dbReference type="EMBL" id="CAI3973734.1"/>
    </source>
</evidence>
<organism evidence="1">
    <name type="scientific">Cladocopium goreaui</name>
    <dbReference type="NCBI Taxonomy" id="2562237"/>
    <lineage>
        <taxon>Eukaryota</taxon>
        <taxon>Sar</taxon>
        <taxon>Alveolata</taxon>
        <taxon>Dinophyceae</taxon>
        <taxon>Suessiales</taxon>
        <taxon>Symbiodiniaceae</taxon>
        <taxon>Cladocopium</taxon>
    </lineage>
</organism>
<dbReference type="Proteomes" id="UP001152797">
    <property type="component" value="Unassembled WGS sequence"/>
</dbReference>
<sequence length="142" mass="16279">MAKKFNPFPDPKKGKGRMVLKSPASVKSLAWKKVPYVRGARTVKARGVRKEQAHWKRTMTELLSCSDTQIVKTLIQDKLLPDWSGDEVTSMTSPKVPASSTKSQETSLKRLQFKIRAAQYEYWYRGADMWKCTGDLVHHYMS</sequence>